<proteinExistence type="predicted"/>
<organism evidence="2 3">
    <name type="scientific">Tetrapyrgos nigripes</name>
    <dbReference type="NCBI Taxonomy" id="182062"/>
    <lineage>
        <taxon>Eukaryota</taxon>
        <taxon>Fungi</taxon>
        <taxon>Dikarya</taxon>
        <taxon>Basidiomycota</taxon>
        <taxon>Agaricomycotina</taxon>
        <taxon>Agaricomycetes</taxon>
        <taxon>Agaricomycetidae</taxon>
        <taxon>Agaricales</taxon>
        <taxon>Marasmiineae</taxon>
        <taxon>Marasmiaceae</taxon>
        <taxon>Tetrapyrgos</taxon>
    </lineage>
</organism>
<name>A0A8H5CM71_9AGAR</name>
<evidence type="ECO:0000313" key="3">
    <source>
        <dbReference type="Proteomes" id="UP000559256"/>
    </source>
</evidence>
<sequence length="70" mass="7575">MYPSRLRFQVQGGGMGANGNPSRMMPSNQPNRSNLVMGIAAVVGATAAVYYWGFREVGKENKVKAEARKA</sequence>
<keyword evidence="1" id="KW-0812">Transmembrane</keyword>
<evidence type="ECO:0000256" key="1">
    <source>
        <dbReference type="SAM" id="Phobius"/>
    </source>
</evidence>
<dbReference type="AlphaFoldDB" id="A0A8H5CM71"/>
<accession>A0A8H5CM71</accession>
<comment type="caution">
    <text evidence="2">The sequence shown here is derived from an EMBL/GenBank/DDBJ whole genome shotgun (WGS) entry which is preliminary data.</text>
</comment>
<keyword evidence="1" id="KW-1133">Transmembrane helix</keyword>
<keyword evidence="3" id="KW-1185">Reference proteome</keyword>
<protein>
    <submittedName>
        <fullName evidence="2">Uncharacterized protein</fullName>
    </submittedName>
</protein>
<dbReference type="Proteomes" id="UP000559256">
    <property type="component" value="Unassembled WGS sequence"/>
</dbReference>
<gene>
    <name evidence="2" type="ORF">D9758_011843</name>
</gene>
<keyword evidence="1" id="KW-0472">Membrane</keyword>
<feature type="transmembrane region" description="Helical" evidence="1">
    <location>
        <begin position="35"/>
        <end position="54"/>
    </location>
</feature>
<dbReference type="EMBL" id="JAACJM010000140">
    <property type="protein sequence ID" value="KAF5343456.1"/>
    <property type="molecule type" value="Genomic_DNA"/>
</dbReference>
<reference evidence="2 3" key="1">
    <citation type="journal article" date="2020" name="ISME J.">
        <title>Uncovering the hidden diversity of litter-decomposition mechanisms in mushroom-forming fungi.</title>
        <authorList>
            <person name="Floudas D."/>
            <person name="Bentzer J."/>
            <person name="Ahren D."/>
            <person name="Johansson T."/>
            <person name="Persson P."/>
            <person name="Tunlid A."/>
        </authorList>
    </citation>
    <scope>NUCLEOTIDE SEQUENCE [LARGE SCALE GENOMIC DNA]</scope>
    <source>
        <strain evidence="2 3">CBS 291.85</strain>
    </source>
</reference>
<evidence type="ECO:0000313" key="2">
    <source>
        <dbReference type="EMBL" id="KAF5343456.1"/>
    </source>
</evidence>